<evidence type="ECO:0000313" key="1">
    <source>
        <dbReference type="EMBL" id="SVD41326.1"/>
    </source>
</evidence>
<dbReference type="EMBL" id="UINC01149079">
    <property type="protein sequence ID" value="SVD41326.1"/>
    <property type="molecule type" value="Genomic_DNA"/>
</dbReference>
<gene>
    <name evidence="1" type="ORF">METZ01_LOCUS394180</name>
</gene>
<name>A0A382V445_9ZZZZ</name>
<reference evidence="1" key="1">
    <citation type="submission" date="2018-05" db="EMBL/GenBank/DDBJ databases">
        <authorList>
            <person name="Lanie J.A."/>
            <person name="Ng W.-L."/>
            <person name="Kazmierczak K.M."/>
            <person name="Andrzejewski T.M."/>
            <person name="Davidsen T.M."/>
            <person name="Wayne K.J."/>
            <person name="Tettelin H."/>
            <person name="Glass J.I."/>
            <person name="Rusch D."/>
            <person name="Podicherti R."/>
            <person name="Tsui H.-C.T."/>
            <person name="Winkler M.E."/>
        </authorList>
    </citation>
    <scope>NUCLEOTIDE SEQUENCE</scope>
</reference>
<sequence>VYDLVNRPLVLPLWISEIEEPIYNSTKACYNVAMMTLRLQD</sequence>
<organism evidence="1">
    <name type="scientific">marine metagenome</name>
    <dbReference type="NCBI Taxonomy" id="408172"/>
    <lineage>
        <taxon>unclassified sequences</taxon>
        <taxon>metagenomes</taxon>
        <taxon>ecological metagenomes</taxon>
    </lineage>
</organism>
<dbReference type="AlphaFoldDB" id="A0A382V445"/>
<protein>
    <submittedName>
        <fullName evidence="1">Uncharacterized protein</fullName>
    </submittedName>
</protein>
<feature type="non-terminal residue" evidence="1">
    <location>
        <position position="1"/>
    </location>
</feature>
<accession>A0A382V445</accession>
<proteinExistence type="predicted"/>